<dbReference type="InterPro" id="IPR023187">
    <property type="entry name" value="Tscrpt_reg_MarR-type_CS"/>
</dbReference>
<keyword evidence="3" id="KW-0804">Transcription</keyword>
<dbReference type="PROSITE" id="PS50995">
    <property type="entry name" value="HTH_MARR_2"/>
    <property type="match status" value="1"/>
</dbReference>
<evidence type="ECO:0000256" key="2">
    <source>
        <dbReference type="ARBA" id="ARBA00023125"/>
    </source>
</evidence>
<dbReference type="Pfam" id="PF12802">
    <property type="entry name" value="MarR_2"/>
    <property type="match status" value="1"/>
</dbReference>
<dbReference type="PANTHER" id="PTHR33164">
    <property type="entry name" value="TRANSCRIPTIONAL REGULATOR, MARR FAMILY"/>
    <property type="match status" value="1"/>
</dbReference>
<dbReference type="AlphaFoldDB" id="A0A1H3LNI6"/>
<evidence type="ECO:0000313" key="6">
    <source>
        <dbReference type="Proteomes" id="UP000199026"/>
    </source>
</evidence>
<dbReference type="GO" id="GO:0006950">
    <property type="term" value="P:response to stress"/>
    <property type="evidence" value="ECO:0007669"/>
    <property type="project" value="TreeGrafter"/>
</dbReference>
<dbReference type="Proteomes" id="UP000199026">
    <property type="component" value="Unassembled WGS sequence"/>
</dbReference>
<dbReference type="STRING" id="576131.SAMN05444486_10354"/>
<name>A0A1H3LNI6_9RHOB</name>
<dbReference type="PRINTS" id="PR00598">
    <property type="entry name" value="HTHMARR"/>
</dbReference>
<keyword evidence="6" id="KW-1185">Reference proteome</keyword>
<evidence type="ECO:0000256" key="3">
    <source>
        <dbReference type="ARBA" id="ARBA00023163"/>
    </source>
</evidence>
<dbReference type="PANTHER" id="PTHR33164:SF43">
    <property type="entry name" value="HTH-TYPE TRANSCRIPTIONAL REPRESSOR YETL"/>
    <property type="match status" value="1"/>
</dbReference>
<gene>
    <name evidence="5" type="ORF">SAMN05444486_10354</name>
</gene>
<dbReference type="InterPro" id="IPR000835">
    <property type="entry name" value="HTH_MarR-typ"/>
</dbReference>
<dbReference type="GO" id="GO:0003677">
    <property type="term" value="F:DNA binding"/>
    <property type="evidence" value="ECO:0007669"/>
    <property type="project" value="UniProtKB-KW"/>
</dbReference>
<dbReference type="PROSITE" id="PS01117">
    <property type="entry name" value="HTH_MARR_1"/>
    <property type="match status" value="1"/>
</dbReference>
<dbReference type="RefSeq" id="WP_177170684.1">
    <property type="nucleotide sequence ID" value="NZ_CALJFH010000019.1"/>
</dbReference>
<dbReference type="SMART" id="SM00347">
    <property type="entry name" value="HTH_MARR"/>
    <property type="match status" value="1"/>
</dbReference>
<dbReference type="InterPro" id="IPR036390">
    <property type="entry name" value="WH_DNA-bd_sf"/>
</dbReference>
<dbReference type="Gene3D" id="1.10.10.10">
    <property type="entry name" value="Winged helix-like DNA-binding domain superfamily/Winged helix DNA-binding domain"/>
    <property type="match status" value="1"/>
</dbReference>
<evidence type="ECO:0000313" key="5">
    <source>
        <dbReference type="EMBL" id="SDY65880.1"/>
    </source>
</evidence>
<evidence type="ECO:0000259" key="4">
    <source>
        <dbReference type="PROSITE" id="PS50995"/>
    </source>
</evidence>
<evidence type="ECO:0000256" key="1">
    <source>
        <dbReference type="ARBA" id="ARBA00023015"/>
    </source>
</evidence>
<dbReference type="InterPro" id="IPR036388">
    <property type="entry name" value="WH-like_DNA-bd_sf"/>
</dbReference>
<accession>A0A1H3LNI6</accession>
<reference evidence="5 6" key="1">
    <citation type="submission" date="2016-10" db="EMBL/GenBank/DDBJ databases">
        <authorList>
            <person name="de Groot N.N."/>
        </authorList>
    </citation>
    <scope>NUCLEOTIDE SEQUENCE [LARGE SCALE GENOMIC DNA]</scope>
    <source>
        <strain evidence="5 6">DSM 24677</strain>
    </source>
</reference>
<dbReference type="GO" id="GO:0003700">
    <property type="term" value="F:DNA-binding transcription factor activity"/>
    <property type="evidence" value="ECO:0007669"/>
    <property type="project" value="InterPro"/>
</dbReference>
<dbReference type="GeneID" id="78125012"/>
<keyword evidence="2" id="KW-0238">DNA-binding</keyword>
<dbReference type="SUPFAM" id="SSF46785">
    <property type="entry name" value="Winged helix' DNA-binding domain"/>
    <property type="match status" value="1"/>
</dbReference>
<protein>
    <submittedName>
        <fullName evidence="5">Transcriptional regulator, MarR family</fullName>
    </submittedName>
</protein>
<sequence>MQANSAKKAVGEKIHPEILSVTDALSFRVARFSLLNERLGGMNFQKRLGVTLNEWRVIGLTEALAPATVSDVRKMLLMDKGQLSRSVRGLVARGLLLTHTSPEDRRAVTLSLTAKGRVLHGKVLAEAAMRNESVVGCFTAEESAEFLRLLDKLTAHSIARAEAEGLTP</sequence>
<dbReference type="EMBL" id="FNPR01000003">
    <property type="protein sequence ID" value="SDY65880.1"/>
    <property type="molecule type" value="Genomic_DNA"/>
</dbReference>
<organism evidence="5 6">
    <name type="scientific">Lentibacter algarum</name>
    <dbReference type="NCBI Taxonomy" id="576131"/>
    <lineage>
        <taxon>Bacteria</taxon>
        <taxon>Pseudomonadati</taxon>
        <taxon>Pseudomonadota</taxon>
        <taxon>Alphaproteobacteria</taxon>
        <taxon>Rhodobacterales</taxon>
        <taxon>Roseobacteraceae</taxon>
        <taxon>Lentibacter</taxon>
    </lineage>
</organism>
<dbReference type="InterPro" id="IPR039422">
    <property type="entry name" value="MarR/SlyA-like"/>
</dbReference>
<keyword evidence="1" id="KW-0805">Transcription regulation</keyword>
<feature type="domain" description="HTH marR-type" evidence="4">
    <location>
        <begin position="11"/>
        <end position="155"/>
    </location>
</feature>
<proteinExistence type="predicted"/>